<sequence length="94" mass="11131">MQKDNNYKVDSDIKVEVVSDIDKNTTEETKREEYSRKQAAYKLGISISTLDRLIKKGDARLLPRYYKIGSQYRFLKKSVEEFKENNPYYIGRVI</sequence>
<keyword evidence="3" id="KW-1185">Reference proteome</keyword>
<proteinExistence type="predicted"/>
<dbReference type="KEGG" id="suln:FJR47_02445"/>
<dbReference type="AlphaFoldDB" id="A0AAJ4A303"/>
<evidence type="ECO:0000313" key="3">
    <source>
        <dbReference type="Proteomes" id="UP000326061"/>
    </source>
</evidence>
<name>A0AAJ4A303_9BACT</name>
<evidence type="ECO:0000313" key="2">
    <source>
        <dbReference type="EMBL" id="QFR42830.1"/>
    </source>
</evidence>
<dbReference type="RefSeq" id="WP_152298893.1">
    <property type="nucleotide sequence ID" value="NZ_CP041166.1"/>
</dbReference>
<dbReference type="EMBL" id="CP041166">
    <property type="protein sequence ID" value="QFR42830.1"/>
    <property type="molecule type" value="Genomic_DNA"/>
</dbReference>
<protein>
    <submittedName>
        <fullName evidence="2">Helix-turn-helix domain-containing protein</fullName>
    </submittedName>
</protein>
<evidence type="ECO:0000259" key="1">
    <source>
        <dbReference type="Pfam" id="PF12728"/>
    </source>
</evidence>
<dbReference type="Pfam" id="PF12728">
    <property type="entry name" value="HTH_17"/>
    <property type="match status" value="1"/>
</dbReference>
<dbReference type="Proteomes" id="UP000326061">
    <property type="component" value="Chromosome"/>
</dbReference>
<feature type="domain" description="Helix-turn-helix" evidence="1">
    <location>
        <begin position="34"/>
        <end position="86"/>
    </location>
</feature>
<dbReference type="InterPro" id="IPR041657">
    <property type="entry name" value="HTH_17"/>
</dbReference>
<organism evidence="2 3">
    <name type="scientific">Sulfurimonas xiamenensis</name>
    <dbReference type="NCBI Taxonomy" id="2590021"/>
    <lineage>
        <taxon>Bacteria</taxon>
        <taxon>Pseudomonadati</taxon>
        <taxon>Campylobacterota</taxon>
        <taxon>Epsilonproteobacteria</taxon>
        <taxon>Campylobacterales</taxon>
        <taxon>Sulfurimonadaceae</taxon>
        <taxon>Sulfurimonas</taxon>
    </lineage>
</organism>
<gene>
    <name evidence="2" type="ORF">FJR47_02445</name>
</gene>
<reference evidence="3" key="1">
    <citation type="submission" date="2019-06" db="EMBL/GenBank/DDBJ databases">
        <title>Sulfurimonas gotlandica sp. nov., a chemoautotrophic and psychrotolerant epsilonproteobacterium isolated from a pelagic redoxcline, and an emended description of the genus Sulfurimonas.</title>
        <authorList>
            <person name="Wang S."/>
            <person name="Jiang L."/>
            <person name="Shao Z."/>
        </authorList>
    </citation>
    <scope>NUCLEOTIDE SEQUENCE [LARGE SCALE GENOMIC DNA]</scope>
    <source>
        <strain evidence="3">1-1N</strain>
    </source>
</reference>
<accession>A0AAJ4A303</accession>